<dbReference type="Proteomes" id="UP000176864">
    <property type="component" value="Unassembled WGS sequence"/>
</dbReference>
<evidence type="ECO:0000313" key="1">
    <source>
        <dbReference type="EMBL" id="OGE78958.1"/>
    </source>
</evidence>
<organism evidence="1 2">
    <name type="scientific">Candidatus Doudnabacteria bacterium RIFCSPHIGHO2_01_FULL_46_14</name>
    <dbReference type="NCBI Taxonomy" id="1817824"/>
    <lineage>
        <taxon>Bacteria</taxon>
        <taxon>Candidatus Doudnaibacteriota</taxon>
    </lineage>
</organism>
<dbReference type="STRING" id="1817824.A2751_00630"/>
<proteinExistence type="predicted"/>
<name>A0A1F5NMV4_9BACT</name>
<dbReference type="AlphaFoldDB" id="A0A1F5NMV4"/>
<dbReference type="EMBL" id="MFEK01000010">
    <property type="protein sequence ID" value="OGE78958.1"/>
    <property type="molecule type" value="Genomic_DNA"/>
</dbReference>
<protein>
    <submittedName>
        <fullName evidence="1">Uncharacterized protein</fullName>
    </submittedName>
</protein>
<evidence type="ECO:0000313" key="2">
    <source>
        <dbReference type="Proteomes" id="UP000176864"/>
    </source>
</evidence>
<gene>
    <name evidence="1" type="ORF">A2751_00630</name>
</gene>
<accession>A0A1F5NMV4</accession>
<comment type="caution">
    <text evidence="1">The sequence shown here is derived from an EMBL/GenBank/DDBJ whole genome shotgun (WGS) entry which is preliminary data.</text>
</comment>
<sequence>MIKKSEILKSSEKAAERKTEFQPWESELTIKAVDQICKARLAALEKIRPAISLAYYNRLSEKLDSEKRQFQALLNIDDARKQFLAQYSLVLNPSYFEQKLWKI</sequence>
<reference evidence="1 2" key="1">
    <citation type="journal article" date="2016" name="Nat. Commun.">
        <title>Thousands of microbial genomes shed light on interconnected biogeochemical processes in an aquifer system.</title>
        <authorList>
            <person name="Anantharaman K."/>
            <person name="Brown C.T."/>
            <person name="Hug L.A."/>
            <person name="Sharon I."/>
            <person name="Castelle C.J."/>
            <person name="Probst A.J."/>
            <person name="Thomas B.C."/>
            <person name="Singh A."/>
            <person name="Wilkins M.J."/>
            <person name="Karaoz U."/>
            <person name="Brodie E.L."/>
            <person name="Williams K.H."/>
            <person name="Hubbard S.S."/>
            <person name="Banfield J.F."/>
        </authorList>
    </citation>
    <scope>NUCLEOTIDE SEQUENCE [LARGE SCALE GENOMIC DNA]</scope>
</reference>